<proteinExistence type="predicted"/>
<comment type="caution">
    <text evidence="1">The sequence shown here is derived from an EMBL/GenBank/DDBJ whole genome shotgun (WGS) entry which is preliminary data.</text>
</comment>
<dbReference type="EMBL" id="JANURM010000051">
    <property type="protein sequence ID" value="MDL0090084.1"/>
    <property type="molecule type" value="Genomic_DNA"/>
</dbReference>
<dbReference type="RefSeq" id="WP_284938907.1">
    <property type="nucleotide sequence ID" value="NZ_JANURM010000051.1"/>
</dbReference>
<sequence>ERPENIEGFGYDIVILNEAGIILKDSYLWDNAISPMLLDNPKSRAFIGGVPKGKNKFYELAQRGMKNESGWVNFQFSSYDNPLLNRDEIDRLVLELGGADSDVARQEIFGEFLDTTSNGVFNLAMIESAVNRASLHEPNAKVVWGLDVAREGDDESVLCVRNGYNVQEFKSYRINSVTELARAIYGEYERAEIKPAAIFIDSVGVGAGAYDALCDLGLRGVVREAKGSFKATDEKRYANKRAEMFFRLKDKFNLLSLPNNEKLKKQLQMISFTFDKQERYLIVPKEIIKKEFGVSPDFADSLALTFFDEILDLARRDFREDNYDFW</sequence>
<organism evidence="1 2">
    <name type="scientific">Campylobacter gastrosuis</name>
    <dbReference type="NCBI Taxonomy" id="2974576"/>
    <lineage>
        <taxon>Bacteria</taxon>
        <taxon>Pseudomonadati</taxon>
        <taxon>Campylobacterota</taxon>
        <taxon>Epsilonproteobacteria</taxon>
        <taxon>Campylobacterales</taxon>
        <taxon>Campylobacteraceae</taxon>
        <taxon>Campylobacter</taxon>
    </lineage>
</organism>
<evidence type="ECO:0000313" key="1">
    <source>
        <dbReference type="EMBL" id="MDL0090084.1"/>
    </source>
</evidence>
<dbReference type="InterPro" id="IPR027417">
    <property type="entry name" value="P-loop_NTPase"/>
</dbReference>
<dbReference type="Gene3D" id="3.40.50.300">
    <property type="entry name" value="P-loop containing nucleotide triphosphate hydrolases"/>
    <property type="match status" value="1"/>
</dbReference>
<name>A0ABT7HTA1_9BACT</name>
<evidence type="ECO:0000313" key="2">
    <source>
        <dbReference type="Proteomes" id="UP001173801"/>
    </source>
</evidence>
<dbReference type="Proteomes" id="UP001173801">
    <property type="component" value="Unassembled WGS sequence"/>
</dbReference>
<dbReference type="Gene3D" id="3.30.420.240">
    <property type="match status" value="1"/>
</dbReference>
<reference evidence="1" key="2">
    <citation type="journal article" date="2023" name="Microorganisms">
        <title>Isolation and Genomic Characteristics of Cat-Borne Campylobacter felis sp. nov. and Sheep-Borne Campylobacter ovis sp. nov.</title>
        <authorList>
            <person name="Wang H."/>
            <person name="Li Y."/>
            <person name="Gu Y."/>
            <person name="Zhou G."/>
            <person name="Chen X."/>
            <person name="Zhang X."/>
            <person name="Shao Z."/>
            <person name="Zhang J."/>
            <person name="Zhang M."/>
        </authorList>
    </citation>
    <scope>NUCLEOTIDE SEQUENCE</scope>
    <source>
        <strain evidence="1">PS10</strain>
    </source>
</reference>
<accession>A0ABT7HTA1</accession>
<gene>
    <name evidence="1" type="ORF">NYG85_12030</name>
</gene>
<evidence type="ECO:0008006" key="3">
    <source>
        <dbReference type="Google" id="ProtNLM"/>
    </source>
</evidence>
<reference evidence="1" key="1">
    <citation type="submission" date="2022-08" db="EMBL/GenBank/DDBJ databases">
        <authorList>
            <person name="Wang H."/>
        </authorList>
    </citation>
    <scope>NUCLEOTIDE SEQUENCE</scope>
    <source>
        <strain evidence="1">PS10</strain>
    </source>
</reference>
<protein>
    <recommendedName>
        <fullName evidence="3">Terminase</fullName>
    </recommendedName>
</protein>
<feature type="non-terminal residue" evidence="1">
    <location>
        <position position="1"/>
    </location>
</feature>
<keyword evidence="2" id="KW-1185">Reference proteome</keyword>